<dbReference type="UniPathway" id="UPA00098">
    <property type="reaction ID" value="UER00359"/>
</dbReference>
<dbReference type="AlphaFoldDB" id="A0A0A0I758"/>
<dbReference type="Gene3D" id="2.30.130.10">
    <property type="entry name" value="PUA domain"/>
    <property type="match status" value="1"/>
</dbReference>
<dbReference type="InterPro" id="IPR001057">
    <property type="entry name" value="Glu/AcGlu_kinase"/>
</dbReference>
<proteinExistence type="inferred from homology"/>
<dbReference type="PANTHER" id="PTHR43654:SF1">
    <property type="entry name" value="ISOPENTENYL PHOSPHATE KINASE"/>
    <property type="match status" value="1"/>
</dbReference>
<sequence length="379" mass="41027">MKNLREDYIKDVKRIVVKVGSSTLTYPTGLLNLNKIENLVRQLSDAHNRGIEVILVSSGAIAAGIGKLGLKERPKTIPEKQAAAAVGQGILLHMYEKIFSEYGKPVGQILLTREDLSHRTRFLNASNTFYSLLEQGVIPIVNENDAIVVDEIKFGDNDTLSAMVASLVDADLLVLVTDIDGLYDANPKTNPNAKFIPVVDEITDEIIAAAGGAGSSLGTGGMATKINAGKIATSSGSSMVIVNGDNRNFLTDILDAKEVGTLFLGQKDHVKARKHWMAFATKPTSSIIVDDGAEKALVNRNKSLLPKGIISVDGTFQEGEVISILNSKKEEIAHGITNYNSMEIDLIKGLDSNEIEDTLGYKNYDEVIHKNNLVILEKI</sequence>
<comment type="similarity">
    <text evidence="8">Belongs to the glutamate 5-kinase family.</text>
</comment>
<comment type="caution">
    <text evidence="10">The sequence shown here is derived from an EMBL/GenBank/DDBJ whole genome shotgun (WGS) entry which is preliminary data.</text>
</comment>
<protein>
    <recommendedName>
        <fullName evidence="8">Glutamate 5-kinase</fullName>
        <ecNumber evidence="8">2.7.2.11</ecNumber>
    </recommendedName>
    <alternativeName>
        <fullName evidence="8">Gamma-glutamyl kinase</fullName>
        <shortName evidence="8">GK</shortName>
    </alternativeName>
</protein>
<dbReference type="SMART" id="SM00359">
    <property type="entry name" value="PUA"/>
    <property type="match status" value="1"/>
</dbReference>
<comment type="catalytic activity">
    <reaction evidence="8">
        <text>L-glutamate + ATP = L-glutamyl 5-phosphate + ADP</text>
        <dbReference type="Rhea" id="RHEA:14877"/>
        <dbReference type="ChEBI" id="CHEBI:29985"/>
        <dbReference type="ChEBI" id="CHEBI:30616"/>
        <dbReference type="ChEBI" id="CHEBI:58274"/>
        <dbReference type="ChEBI" id="CHEBI:456216"/>
        <dbReference type="EC" id="2.7.2.11"/>
    </reaction>
</comment>
<keyword evidence="6 8" id="KW-0418">Kinase</keyword>
<feature type="binding site" evidence="8">
    <location>
        <position position="157"/>
    </location>
    <ligand>
        <name>substrate</name>
    </ligand>
</feature>
<comment type="function">
    <text evidence="8">Catalyzes the transfer of a phosphate group to glutamate to form L-glutamate 5-phosphate.</text>
</comment>
<dbReference type="CDD" id="cd04242">
    <property type="entry name" value="AAK_G5K_ProB"/>
    <property type="match status" value="1"/>
</dbReference>
<evidence type="ECO:0000259" key="9">
    <source>
        <dbReference type="SMART" id="SM00359"/>
    </source>
</evidence>
<dbReference type="HAMAP" id="MF_00456">
    <property type="entry name" value="ProB"/>
    <property type="match status" value="1"/>
</dbReference>
<dbReference type="EC" id="2.7.2.11" evidence="8"/>
<dbReference type="GO" id="GO:0004349">
    <property type="term" value="F:glutamate 5-kinase activity"/>
    <property type="evidence" value="ECO:0007669"/>
    <property type="project" value="UniProtKB-UniRule"/>
</dbReference>
<keyword evidence="2 8" id="KW-0028">Amino-acid biosynthesis</keyword>
<dbReference type="CDD" id="cd21157">
    <property type="entry name" value="PUA_G5K"/>
    <property type="match status" value="1"/>
</dbReference>
<dbReference type="Pfam" id="PF01472">
    <property type="entry name" value="PUA"/>
    <property type="match status" value="1"/>
</dbReference>
<evidence type="ECO:0000256" key="7">
    <source>
        <dbReference type="ARBA" id="ARBA00022840"/>
    </source>
</evidence>
<dbReference type="InterPro" id="IPR015947">
    <property type="entry name" value="PUA-like_sf"/>
</dbReference>
<dbReference type="EMBL" id="JENJ01000027">
    <property type="protein sequence ID" value="KGM96136.1"/>
    <property type="molecule type" value="Genomic_DNA"/>
</dbReference>
<dbReference type="InterPro" id="IPR036393">
    <property type="entry name" value="AceGlu_kinase-like_sf"/>
</dbReference>
<keyword evidence="4 8" id="KW-0808">Transferase</keyword>
<dbReference type="GO" id="GO:0003723">
    <property type="term" value="F:RNA binding"/>
    <property type="evidence" value="ECO:0007669"/>
    <property type="project" value="InterPro"/>
</dbReference>
<feature type="binding site" evidence="8">
    <location>
        <position position="18"/>
    </location>
    <ligand>
        <name>ATP</name>
        <dbReference type="ChEBI" id="CHEBI:30616"/>
    </ligand>
</feature>
<dbReference type="PROSITE" id="PS00902">
    <property type="entry name" value="GLUTAMATE_5_KINASE"/>
    <property type="match status" value="1"/>
</dbReference>
<dbReference type="GO" id="GO:0005829">
    <property type="term" value="C:cytosol"/>
    <property type="evidence" value="ECO:0007669"/>
    <property type="project" value="TreeGrafter"/>
</dbReference>
<dbReference type="PRINTS" id="PR00474">
    <property type="entry name" value="GLU5KINASE"/>
</dbReference>
<dbReference type="InterPro" id="IPR011529">
    <property type="entry name" value="Glu_5kinase"/>
</dbReference>
<dbReference type="InterPro" id="IPR041739">
    <property type="entry name" value="G5K_ProB"/>
</dbReference>
<dbReference type="Gene3D" id="3.40.1160.10">
    <property type="entry name" value="Acetylglutamate kinase-like"/>
    <property type="match status" value="2"/>
</dbReference>
<evidence type="ECO:0000256" key="6">
    <source>
        <dbReference type="ARBA" id="ARBA00022777"/>
    </source>
</evidence>
<dbReference type="InterPro" id="IPR002478">
    <property type="entry name" value="PUA"/>
</dbReference>
<keyword evidence="3 8" id="KW-0641">Proline biosynthesis</keyword>
<feature type="domain" description="PUA" evidence="9">
    <location>
        <begin position="285"/>
        <end position="368"/>
    </location>
</feature>
<dbReference type="GO" id="GO:0055129">
    <property type="term" value="P:L-proline biosynthetic process"/>
    <property type="evidence" value="ECO:0007669"/>
    <property type="project" value="UniProtKB-UniRule"/>
</dbReference>
<organism evidence="10 11">
    <name type="scientific">Clostridium novyi A str. 4552</name>
    <dbReference type="NCBI Taxonomy" id="1444289"/>
    <lineage>
        <taxon>Bacteria</taxon>
        <taxon>Bacillati</taxon>
        <taxon>Bacillota</taxon>
        <taxon>Clostridia</taxon>
        <taxon>Eubacteriales</taxon>
        <taxon>Clostridiaceae</taxon>
        <taxon>Clostridium</taxon>
    </lineage>
</organism>
<evidence type="ECO:0000256" key="4">
    <source>
        <dbReference type="ARBA" id="ARBA00022679"/>
    </source>
</evidence>
<evidence type="ECO:0000256" key="8">
    <source>
        <dbReference type="HAMAP-Rule" id="MF_00456"/>
    </source>
</evidence>
<evidence type="ECO:0000256" key="3">
    <source>
        <dbReference type="ARBA" id="ARBA00022650"/>
    </source>
</evidence>
<dbReference type="PANTHER" id="PTHR43654">
    <property type="entry name" value="GLUTAMATE 5-KINASE"/>
    <property type="match status" value="1"/>
</dbReference>
<keyword evidence="5 8" id="KW-0547">Nucleotide-binding</keyword>
<dbReference type="InterPro" id="IPR005715">
    <property type="entry name" value="Glu_5kinase/COase_Synthase"/>
</dbReference>
<dbReference type="SUPFAM" id="SSF88697">
    <property type="entry name" value="PUA domain-like"/>
    <property type="match status" value="1"/>
</dbReference>
<accession>A0A0A0I758</accession>
<comment type="subcellular location">
    <subcellularLocation>
        <location evidence="8">Cytoplasm</location>
    </subcellularLocation>
</comment>
<keyword evidence="7 8" id="KW-0067">ATP-binding</keyword>
<evidence type="ECO:0000256" key="2">
    <source>
        <dbReference type="ARBA" id="ARBA00022605"/>
    </source>
</evidence>
<dbReference type="InterPro" id="IPR019797">
    <property type="entry name" value="Glutamate_5-kinase_CS"/>
</dbReference>
<dbReference type="FunFam" id="3.40.1160.10:FF:000018">
    <property type="entry name" value="Glutamate 5-kinase"/>
    <property type="match status" value="1"/>
</dbReference>
<dbReference type="InterPro" id="IPR001048">
    <property type="entry name" value="Asp/Glu/Uridylate_kinase"/>
</dbReference>
<dbReference type="InterPro" id="IPR036974">
    <property type="entry name" value="PUA_sf"/>
</dbReference>
<comment type="pathway">
    <text evidence="8">Amino-acid biosynthesis; L-proline biosynthesis; L-glutamate 5-semialdehyde from L-glutamate: step 1/2.</text>
</comment>
<feature type="binding site" evidence="8">
    <location>
        <position position="58"/>
    </location>
    <ligand>
        <name>substrate</name>
    </ligand>
</feature>
<dbReference type="Pfam" id="PF00696">
    <property type="entry name" value="AA_kinase"/>
    <property type="match status" value="1"/>
</dbReference>
<reference evidence="10 11" key="1">
    <citation type="submission" date="2014-01" db="EMBL/GenBank/DDBJ databases">
        <title>Plasmidome dynamics in the species complex Clostridium novyi sensu lato converts strains of independent lineages into distinctly different pathogens.</title>
        <authorList>
            <person name="Skarin H."/>
            <person name="Segerman B."/>
        </authorList>
    </citation>
    <scope>NUCLEOTIDE SEQUENCE [LARGE SCALE GENOMIC DNA]</scope>
    <source>
        <strain evidence="10 11">4552</strain>
    </source>
</reference>
<evidence type="ECO:0000313" key="10">
    <source>
        <dbReference type="EMBL" id="KGM96136.1"/>
    </source>
</evidence>
<feature type="binding site" evidence="8">
    <location>
        <begin position="177"/>
        <end position="178"/>
    </location>
    <ligand>
        <name>ATP</name>
        <dbReference type="ChEBI" id="CHEBI:30616"/>
    </ligand>
</feature>
<dbReference type="GO" id="GO:0005524">
    <property type="term" value="F:ATP binding"/>
    <property type="evidence" value="ECO:0007669"/>
    <property type="project" value="UniProtKB-KW"/>
</dbReference>
<dbReference type="RefSeq" id="WP_039255264.1">
    <property type="nucleotide sequence ID" value="NZ_JENJ01000027.1"/>
</dbReference>
<name>A0A0A0I758_CLONO</name>
<dbReference type="PIRSF" id="PIRSF000729">
    <property type="entry name" value="GK"/>
    <property type="match status" value="1"/>
</dbReference>
<dbReference type="SUPFAM" id="SSF53633">
    <property type="entry name" value="Carbamate kinase-like"/>
    <property type="match status" value="1"/>
</dbReference>
<evidence type="ECO:0000256" key="1">
    <source>
        <dbReference type="ARBA" id="ARBA00022490"/>
    </source>
</evidence>
<feature type="binding site" evidence="8">
    <location>
        <begin position="219"/>
        <end position="225"/>
    </location>
    <ligand>
        <name>ATP</name>
        <dbReference type="ChEBI" id="CHEBI:30616"/>
    </ligand>
</feature>
<dbReference type="Proteomes" id="UP000030012">
    <property type="component" value="Unassembled WGS sequence"/>
</dbReference>
<feature type="binding site" evidence="8">
    <location>
        <position position="145"/>
    </location>
    <ligand>
        <name>substrate</name>
    </ligand>
</feature>
<dbReference type="OrthoDB" id="9804434at2"/>
<evidence type="ECO:0000313" key="11">
    <source>
        <dbReference type="Proteomes" id="UP000030012"/>
    </source>
</evidence>
<dbReference type="NCBIfam" id="TIGR01027">
    <property type="entry name" value="proB"/>
    <property type="match status" value="1"/>
</dbReference>
<dbReference type="PROSITE" id="PS50890">
    <property type="entry name" value="PUA"/>
    <property type="match status" value="1"/>
</dbReference>
<dbReference type="FunFam" id="2.30.130.10:FF:000007">
    <property type="entry name" value="Glutamate 5-kinase"/>
    <property type="match status" value="1"/>
</dbReference>
<keyword evidence="1 8" id="KW-0963">Cytoplasm</keyword>
<gene>
    <name evidence="8" type="primary">proB</name>
    <name evidence="10" type="ORF">Z968_07440</name>
</gene>
<evidence type="ECO:0000256" key="5">
    <source>
        <dbReference type="ARBA" id="ARBA00022741"/>
    </source>
</evidence>